<dbReference type="KEGG" id="brv:CFK39_08715"/>
<keyword evidence="2" id="KW-1185">Reference proteome</keyword>
<name>A0A220UCP0_9MICO</name>
<dbReference type="AlphaFoldDB" id="A0A220UCP0"/>
<reference evidence="2" key="1">
    <citation type="submission" date="2017-07" db="EMBL/GenBank/DDBJ databases">
        <title>Brachybacterium sp. VR2415.</title>
        <authorList>
            <person name="Tak E.J."/>
            <person name="Bae J.-W."/>
        </authorList>
    </citation>
    <scope>NUCLEOTIDE SEQUENCE [LARGE SCALE GENOMIC DNA]</scope>
    <source>
        <strain evidence="2">VR2415</strain>
    </source>
</reference>
<organism evidence="1 2">
    <name type="scientific">Brachybacterium avium</name>
    <dbReference type="NCBI Taxonomy" id="2017485"/>
    <lineage>
        <taxon>Bacteria</taxon>
        <taxon>Bacillati</taxon>
        <taxon>Actinomycetota</taxon>
        <taxon>Actinomycetes</taxon>
        <taxon>Micrococcales</taxon>
        <taxon>Dermabacteraceae</taxon>
        <taxon>Brachybacterium</taxon>
    </lineage>
</organism>
<dbReference type="RefSeq" id="WP_089065138.1">
    <property type="nucleotide sequence ID" value="NZ_CP022316.1"/>
</dbReference>
<dbReference type="OrthoDB" id="5122186at2"/>
<evidence type="ECO:0000313" key="2">
    <source>
        <dbReference type="Proteomes" id="UP000198398"/>
    </source>
</evidence>
<gene>
    <name evidence="1" type="ORF">CFK39_08715</name>
</gene>
<evidence type="ECO:0008006" key="3">
    <source>
        <dbReference type="Google" id="ProtNLM"/>
    </source>
</evidence>
<sequence>MSTIDQPARPDSELFTLKVRSTSRALGSQAKLATWAGVSRSQTTRWAEGTTVPSPDAARAVTDLEFIISRARMVWDDSVILDWLNGQNAFLDGATPLAMIRRGRTSEVLDAISGDEAGVYA</sequence>
<proteinExistence type="predicted"/>
<dbReference type="EMBL" id="CP022316">
    <property type="protein sequence ID" value="ASK65897.1"/>
    <property type="molecule type" value="Genomic_DNA"/>
</dbReference>
<evidence type="ECO:0000313" key="1">
    <source>
        <dbReference type="EMBL" id="ASK65897.1"/>
    </source>
</evidence>
<protein>
    <recommendedName>
        <fullName evidence="3">Antitoxin Xre/MbcA/ParS-like toxin-binding domain-containing protein</fullName>
    </recommendedName>
</protein>
<accession>A0A220UCP0</accession>
<dbReference type="Proteomes" id="UP000198398">
    <property type="component" value="Chromosome"/>
</dbReference>